<sequence>MDYKQIKNNIINRKRFKKQNNLTILAIKN</sequence>
<reference evidence="1 2" key="1">
    <citation type="journal article" date="2020" name="Mol. Biol. Evol.">
        <title>Distinct Expression and Methylation Patterns for Genes with Different Fates following a Single Whole-Genome Duplication in Flowering Plants.</title>
        <authorList>
            <person name="Shi T."/>
            <person name="Rahmani R.S."/>
            <person name="Gugger P.F."/>
            <person name="Wang M."/>
            <person name="Li H."/>
            <person name="Zhang Y."/>
            <person name="Li Z."/>
            <person name="Wang Q."/>
            <person name="Van de Peer Y."/>
            <person name="Marchal K."/>
            <person name="Chen J."/>
        </authorList>
    </citation>
    <scope>NUCLEOTIDE SEQUENCE [LARGE SCALE GENOMIC DNA]</scope>
    <source>
        <tissue evidence="1">Leaf</tissue>
    </source>
</reference>
<evidence type="ECO:0000313" key="2">
    <source>
        <dbReference type="Proteomes" id="UP000607653"/>
    </source>
</evidence>
<accession>A0A822ZJF3</accession>
<dbReference type="Proteomes" id="UP000607653">
    <property type="component" value="Unassembled WGS sequence"/>
</dbReference>
<comment type="caution">
    <text evidence="1">The sequence shown here is derived from an EMBL/GenBank/DDBJ whole genome shotgun (WGS) entry which is preliminary data.</text>
</comment>
<proteinExistence type="predicted"/>
<organism evidence="1 2">
    <name type="scientific">Nelumbo nucifera</name>
    <name type="common">Sacred lotus</name>
    <dbReference type="NCBI Taxonomy" id="4432"/>
    <lineage>
        <taxon>Eukaryota</taxon>
        <taxon>Viridiplantae</taxon>
        <taxon>Streptophyta</taxon>
        <taxon>Embryophyta</taxon>
        <taxon>Tracheophyta</taxon>
        <taxon>Spermatophyta</taxon>
        <taxon>Magnoliopsida</taxon>
        <taxon>Proteales</taxon>
        <taxon>Nelumbonaceae</taxon>
        <taxon>Nelumbo</taxon>
    </lineage>
</organism>
<name>A0A822ZJF3_NELNU</name>
<keyword evidence="2" id="KW-1185">Reference proteome</keyword>
<evidence type="ECO:0000313" key="1">
    <source>
        <dbReference type="EMBL" id="DAD43751.1"/>
    </source>
</evidence>
<protein>
    <submittedName>
        <fullName evidence="1">Uncharacterized protein</fullName>
    </submittedName>
</protein>
<dbReference type="EMBL" id="DUZY01000006">
    <property type="protein sequence ID" value="DAD43751.1"/>
    <property type="molecule type" value="Genomic_DNA"/>
</dbReference>
<gene>
    <name evidence="1" type="ORF">HUJ06_001981</name>
</gene>
<dbReference type="AlphaFoldDB" id="A0A822ZJF3"/>